<keyword evidence="2" id="KW-1185">Reference proteome</keyword>
<accession>A0A4D4J9H3</accession>
<proteinExistence type="predicted"/>
<name>A0A4D4J9H3_9PSEU</name>
<evidence type="ECO:0000313" key="1">
    <source>
        <dbReference type="EMBL" id="GDY31059.1"/>
    </source>
</evidence>
<evidence type="ECO:0000313" key="2">
    <source>
        <dbReference type="Proteomes" id="UP000298860"/>
    </source>
</evidence>
<reference evidence="2" key="1">
    <citation type="submission" date="2019-04" db="EMBL/GenBank/DDBJ databases">
        <title>Draft genome sequence of Pseudonocardiaceae bacterium SL3-2-4.</title>
        <authorList>
            <person name="Ningsih F."/>
            <person name="Yokota A."/>
            <person name="Sakai Y."/>
            <person name="Nanatani K."/>
            <person name="Yabe S."/>
            <person name="Oetari A."/>
            <person name="Sjamsuridzal W."/>
        </authorList>
    </citation>
    <scope>NUCLEOTIDE SEQUENCE [LARGE SCALE GENOMIC DNA]</scope>
    <source>
        <strain evidence="2">SL3-2-4</strain>
    </source>
</reference>
<sequence length="80" mass="8255">MTRPVLLVRLRPGVVGESRRVVHVVPVPAGSAVPAVLVAYCGARIPPGAAELLPEPAGMPCTACLLRAPLPRPDRLSAGD</sequence>
<dbReference type="AlphaFoldDB" id="A0A4D4J9H3"/>
<organism evidence="1 2">
    <name type="scientific">Gandjariella thermophila</name>
    <dbReference type="NCBI Taxonomy" id="1931992"/>
    <lineage>
        <taxon>Bacteria</taxon>
        <taxon>Bacillati</taxon>
        <taxon>Actinomycetota</taxon>
        <taxon>Actinomycetes</taxon>
        <taxon>Pseudonocardiales</taxon>
        <taxon>Pseudonocardiaceae</taxon>
        <taxon>Gandjariella</taxon>
    </lineage>
</organism>
<protein>
    <submittedName>
        <fullName evidence="1">Uncharacterized protein</fullName>
    </submittedName>
</protein>
<dbReference type="Proteomes" id="UP000298860">
    <property type="component" value="Unassembled WGS sequence"/>
</dbReference>
<dbReference type="RefSeq" id="WP_225978369.1">
    <property type="nucleotide sequence ID" value="NZ_BJFL01000011.1"/>
</dbReference>
<comment type="caution">
    <text evidence="1">The sequence shown here is derived from an EMBL/GenBank/DDBJ whole genome shotgun (WGS) entry which is preliminary data.</text>
</comment>
<dbReference type="EMBL" id="BJFL01000011">
    <property type="protein sequence ID" value="GDY31059.1"/>
    <property type="molecule type" value="Genomic_DNA"/>
</dbReference>
<gene>
    <name evidence="1" type="ORF">GTS_26920</name>
</gene>